<protein>
    <submittedName>
        <fullName evidence="3">SDR family oxidoreductase</fullName>
    </submittedName>
</protein>
<dbReference type="PRINTS" id="PR00080">
    <property type="entry name" value="SDRFAMILY"/>
</dbReference>
<keyword evidence="2" id="KW-0560">Oxidoreductase</keyword>
<reference evidence="3 4" key="1">
    <citation type="submission" date="2018-08" db="EMBL/GenBank/DDBJ databases">
        <title>Whole Genome Sequences of Two Pseudoalteromonas piscicida Strains, DE1-A and DE2-A, which Exhibit Strong Antibacterial Activity against Vibrio vulnificus.</title>
        <authorList>
            <person name="Richards G.P."/>
            <person name="Needleman D.S."/>
            <person name="Watson M.A."/>
            <person name="Polson S.W."/>
        </authorList>
    </citation>
    <scope>NUCLEOTIDE SEQUENCE [LARGE SCALE GENOMIC DNA]</scope>
    <source>
        <strain evidence="3 4">DE2-A</strain>
    </source>
</reference>
<dbReference type="PRINTS" id="PR00081">
    <property type="entry name" value="GDHRDH"/>
</dbReference>
<proteinExistence type="inferred from homology"/>
<name>A0AAD0RF89_PSEO7</name>
<organism evidence="3 4">
    <name type="scientific">Pseudoalteromonas piscicida</name>
    <dbReference type="NCBI Taxonomy" id="43662"/>
    <lineage>
        <taxon>Bacteria</taxon>
        <taxon>Pseudomonadati</taxon>
        <taxon>Pseudomonadota</taxon>
        <taxon>Gammaproteobacteria</taxon>
        <taxon>Alteromonadales</taxon>
        <taxon>Pseudoalteromonadaceae</taxon>
        <taxon>Pseudoalteromonas</taxon>
    </lineage>
</organism>
<dbReference type="EMBL" id="CP031761">
    <property type="protein sequence ID" value="AXR01201.1"/>
    <property type="molecule type" value="Genomic_DNA"/>
</dbReference>
<dbReference type="SUPFAM" id="SSF51735">
    <property type="entry name" value="NAD(P)-binding Rossmann-fold domains"/>
    <property type="match status" value="1"/>
</dbReference>
<evidence type="ECO:0000256" key="2">
    <source>
        <dbReference type="ARBA" id="ARBA00023002"/>
    </source>
</evidence>
<dbReference type="RefSeq" id="WP_088531579.1">
    <property type="nucleotide sequence ID" value="NZ_CP021646.1"/>
</dbReference>
<dbReference type="GO" id="GO:0016491">
    <property type="term" value="F:oxidoreductase activity"/>
    <property type="evidence" value="ECO:0007669"/>
    <property type="project" value="UniProtKB-KW"/>
</dbReference>
<dbReference type="InterPro" id="IPR036291">
    <property type="entry name" value="NAD(P)-bd_dom_sf"/>
</dbReference>
<dbReference type="PANTHER" id="PTHR43477">
    <property type="entry name" value="DIHYDROANTICAPSIN 7-DEHYDROGENASE"/>
    <property type="match status" value="1"/>
</dbReference>
<evidence type="ECO:0000313" key="3">
    <source>
        <dbReference type="EMBL" id="AXR01201.1"/>
    </source>
</evidence>
<evidence type="ECO:0000313" key="4">
    <source>
        <dbReference type="Proteomes" id="UP000258102"/>
    </source>
</evidence>
<dbReference type="Pfam" id="PF13561">
    <property type="entry name" value="adh_short_C2"/>
    <property type="match status" value="1"/>
</dbReference>
<dbReference type="PANTHER" id="PTHR43477:SF1">
    <property type="entry name" value="DIHYDROANTICAPSIN 7-DEHYDROGENASE"/>
    <property type="match status" value="1"/>
</dbReference>
<dbReference type="CDD" id="cd05233">
    <property type="entry name" value="SDR_c"/>
    <property type="match status" value="1"/>
</dbReference>
<sequence length="249" mass="26636">MNNSKLFLITGASSGIGLATCKKLLHEGHRVLAVSRTKKEQISTLNEQYPEQLYFESRDLSSDIDQIPKWMIALAGKYGKLSGLVHAAGLSIVMPNRFNGHDKMLEIFNLNLFSALALAKGFGAKKVSYGEGASIVFVASVAASIGTTGLVNYGSSKAALIGAVRSLAKELAPVKTRVNSVSPGLIKTELTANIYDEDYFEKLEKLYPLGLGKETYVADAIGFLLSDSAEWITGTDIVVDGGVSLGINE</sequence>
<accession>A0AAD0RF89</accession>
<dbReference type="KEGG" id="ppis:B1L02_14445"/>
<dbReference type="InterPro" id="IPR002347">
    <property type="entry name" value="SDR_fam"/>
</dbReference>
<gene>
    <name evidence="3" type="ORF">D0511_03280</name>
</gene>
<dbReference type="AlphaFoldDB" id="A0AAD0RF89"/>
<dbReference type="Proteomes" id="UP000258102">
    <property type="component" value="Chromosome 1"/>
</dbReference>
<comment type="similarity">
    <text evidence="1">Belongs to the short-chain dehydrogenases/reductases (SDR) family.</text>
</comment>
<dbReference type="Gene3D" id="3.40.50.720">
    <property type="entry name" value="NAD(P)-binding Rossmann-like Domain"/>
    <property type="match status" value="1"/>
</dbReference>
<dbReference type="InterPro" id="IPR051122">
    <property type="entry name" value="SDR_DHRS6-like"/>
</dbReference>
<evidence type="ECO:0000256" key="1">
    <source>
        <dbReference type="ARBA" id="ARBA00006484"/>
    </source>
</evidence>